<keyword evidence="1" id="KW-0812">Transmembrane</keyword>
<dbReference type="Proteomes" id="UP001234581">
    <property type="component" value="Unassembled WGS sequence"/>
</dbReference>
<dbReference type="AlphaFoldDB" id="A0AAD8DIC0"/>
<evidence type="ECO:0000256" key="1">
    <source>
        <dbReference type="SAM" id="Phobius"/>
    </source>
</evidence>
<dbReference type="GeneID" id="83208461"/>
<organism evidence="2 3">
    <name type="scientific">Lichtheimia ornata</name>
    <dbReference type="NCBI Taxonomy" id="688661"/>
    <lineage>
        <taxon>Eukaryota</taxon>
        <taxon>Fungi</taxon>
        <taxon>Fungi incertae sedis</taxon>
        <taxon>Mucoromycota</taxon>
        <taxon>Mucoromycotina</taxon>
        <taxon>Mucoromycetes</taxon>
        <taxon>Mucorales</taxon>
        <taxon>Lichtheimiaceae</taxon>
        <taxon>Lichtheimia</taxon>
    </lineage>
</organism>
<accession>A0AAD8DIC0</accession>
<feature type="transmembrane region" description="Helical" evidence="1">
    <location>
        <begin position="60"/>
        <end position="84"/>
    </location>
</feature>
<dbReference type="RefSeq" id="XP_058347779.1">
    <property type="nucleotide sequence ID" value="XM_058481141.1"/>
</dbReference>
<evidence type="ECO:0000313" key="2">
    <source>
        <dbReference type="EMBL" id="KAJ8662867.1"/>
    </source>
</evidence>
<name>A0AAD8DIC0_9FUNG</name>
<gene>
    <name evidence="2" type="ORF">O0I10_001043</name>
</gene>
<keyword evidence="1" id="KW-0472">Membrane</keyword>
<reference evidence="2 3" key="1">
    <citation type="submission" date="2023-03" db="EMBL/GenBank/DDBJ databases">
        <title>Genome sequence of Lichtheimia ornata CBS 291.66.</title>
        <authorList>
            <person name="Mohabir J.T."/>
            <person name="Shea T.P."/>
            <person name="Kurbessoian T."/>
            <person name="Berby B."/>
            <person name="Fontaine J."/>
            <person name="Livny J."/>
            <person name="Gnirke A."/>
            <person name="Stajich J.E."/>
            <person name="Cuomo C.A."/>
        </authorList>
    </citation>
    <scope>NUCLEOTIDE SEQUENCE [LARGE SCALE GENOMIC DNA]</scope>
    <source>
        <strain evidence="2">CBS 291.66</strain>
    </source>
</reference>
<sequence>MSTAATAATTTNPNTVVEEKTPEIVSSAASSITQINTPTQEIEKPKWGQADAYDDADGGYGWFVVVGCLLAQFTSFGPALSWYVELMLDMTTMY</sequence>
<protein>
    <submittedName>
        <fullName evidence="2">Uncharacterized protein</fullName>
    </submittedName>
</protein>
<comment type="caution">
    <text evidence="2">The sequence shown here is derived from an EMBL/GenBank/DDBJ whole genome shotgun (WGS) entry which is preliminary data.</text>
</comment>
<dbReference type="EMBL" id="JARTCD010000003">
    <property type="protein sequence ID" value="KAJ8662867.1"/>
    <property type="molecule type" value="Genomic_DNA"/>
</dbReference>
<evidence type="ECO:0000313" key="3">
    <source>
        <dbReference type="Proteomes" id="UP001234581"/>
    </source>
</evidence>
<keyword evidence="1" id="KW-1133">Transmembrane helix</keyword>
<keyword evidence="3" id="KW-1185">Reference proteome</keyword>
<proteinExistence type="predicted"/>